<name>A0ACB7J7B6_PLECO</name>
<proteinExistence type="predicted"/>
<dbReference type="EMBL" id="WQMT02000002">
    <property type="protein sequence ID" value="KAG9225856.1"/>
    <property type="molecule type" value="Genomic_DNA"/>
</dbReference>
<gene>
    <name evidence="1" type="ORF">CCMSSC00406_0008384</name>
</gene>
<reference evidence="1 2" key="1">
    <citation type="journal article" date="2021" name="Appl. Environ. Microbiol.">
        <title>Genetic linkage and physical mapping for an oyster mushroom Pleurotus cornucopiae and QTL analysis for the trait cap color.</title>
        <authorList>
            <person name="Zhang Y."/>
            <person name="Gao W."/>
            <person name="Sonnenberg A."/>
            <person name="Chen Q."/>
            <person name="Zhang J."/>
            <person name="Huang C."/>
        </authorList>
    </citation>
    <scope>NUCLEOTIDE SEQUENCE [LARGE SCALE GENOMIC DNA]</scope>
    <source>
        <strain evidence="1">CCMSSC00406</strain>
    </source>
</reference>
<accession>A0ACB7J7B6</accession>
<dbReference type="Proteomes" id="UP000824881">
    <property type="component" value="Unassembled WGS sequence"/>
</dbReference>
<organism evidence="1 2">
    <name type="scientific">Pleurotus cornucopiae</name>
    <name type="common">Cornucopia mushroom</name>
    <dbReference type="NCBI Taxonomy" id="5321"/>
    <lineage>
        <taxon>Eukaryota</taxon>
        <taxon>Fungi</taxon>
        <taxon>Dikarya</taxon>
        <taxon>Basidiomycota</taxon>
        <taxon>Agaricomycotina</taxon>
        <taxon>Agaricomycetes</taxon>
        <taxon>Agaricomycetidae</taxon>
        <taxon>Agaricales</taxon>
        <taxon>Pleurotineae</taxon>
        <taxon>Pleurotaceae</taxon>
        <taxon>Pleurotus</taxon>
    </lineage>
</organism>
<sequence length="143" mass="14693">MKTSPFTALLCLLFTTLTSAVSVSVSFDQIYDAPTGSMTTVSCSDGPNGLITRFGFQRFSDVPTFPNIGGAGVIPGFNSPNCGTCWALSFNGTMVNVLALDHAATGTFNIALASMNTLTNGNAIQLGRITANANQVAASACGL</sequence>
<comment type="caution">
    <text evidence="1">The sequence shown here is derived from an EMBL/GenBank/DDBJ whole genome shotgun (WGS) entry which is preliminary data.</text>
</comment>
<evidence type="ECO:0000313" key="2">
    <source>
        <dbReference type="Proteomes" id="UP000824881"/>
    </source>
</evidence>
<keyword evidence="2" id="KW-1185">Reference proteome</keyword>
<protein>
    <submittedName>
        <fullName evidence="1">Uncharacterized protein</fullName>
    </submittedName>
</protein>
<evidence type="ECO:0000313" key="1">
    <source>
        <dbReference type="EMBL" id="KAG9225856.1"/>
    </source>
</evidence>